<gene>
    <name evidence="2" type="ORF">COCON_G00153410</name>
</gene>
<reference evidence="2" key="1">
    <citation type="journal article" date="2023" name="Science">
        <title>Genome structures resolve the early diversification of teleost fishes.</title>
        <authorList>
            <person name="Parey E."/>
            <person name="Louis A."/>
            <person name="Montfort J."/>
            <person name="Bouchez O."/>
            <person name="Roques C."/>
            <person name="Iampietro C."/>
            <person name="Lluch J."/>
            <person name="Castinel A."/>
            <person name="Donnadieu C."/>
            <person name="Desvignes T."/>
            <person name="Floi Bucao C."/>
            <person name="Jouanno E."/>
            <person name="Wen M."/>
            <person name="Mejri S."/>
            <person name="Dirks R."/>
            <person name="Jansen H."/>
            <person name="Henkel C."/>
            <person name="Chen W.J."/>
            <person name="Zahm M."/>
            <person name="Cabau C."/>
            <person name="Klopp C."/>
            <person name="Thompson A.W."/>
            <person name="Robinson-Rechavi M."/>
            <person name="Braasch I."/>
            <person name="Lecointre G."/>
            <person name="Bobe J."/>
            <person name="Postlethwait J.H."/>
            <person name="Berthelot C."/>
            <person name="Roest Crollius H."/>
            <person name="Guiguen Y."/>
        </authorList>
    </citation>
    <scope>NUCLEOTIDE SEQUENCE</scope>
    <source>
        <strain evidence="2">Concon-B</strain>
    </source>
</reference>
<sequence>MKVQQTEVLHPATPTDGTVEQKKGSSRNWSSAKPTWTVYALLFLLLVSTVNSNPIPARKCAVCLDRECATRVSKIYKGHDELIWSNGTLGIKNCSKDNLKPDEPCQLPNGSLVVQSDQLITFEGVGPFPSKTVFCADLDLPPGPKSLLDPLVSTTASTTTPDTRNSGSKGAAEDGTGRVLRTLRLLMETPGTR</sequence>
<feature type="region of interest" description="Disordered" evidence="1">
    <location>
        <begin position="146"/>
        <end position="177"/>
    </location>
</feature>
<proteinExistence type="predicted"/>
<keyword evidence="3" id="KW-1185">Reference proteome</keyword>
<protein>
    <submittedName>
        <fullName evidence="2">Uncharacterized protein</fullName>
    </submittedName>
</protein>
<dbReference type="AlphaFoldDB" id="A0A9Q1HU33"/>
<name>A0A9Q1HU33_CONCO</name>
<dbReference type="EMBL" id="JAFJMO010000011">
    <property type="protein sequence ID" value="KAJ8262884.1"/>
    <property type="molecule type" value="Genomic_DNA"/>
</dbReference>
<dbReference type="Proteomes" id="UP001152803">
    <property type="component" value="Unassembled WGS sequence"/>
</dbReference>
<feature type="compositionally biased region" description="Low complexity" evidence="1">
    <location>
        <begin position="154"/>
        <end position="163"/>
    </location>
</feature>
<evidence type="ECO:0000256" key="1">
    <source>
        <dbReference type="SAM" id="MobiDB-lite"/>
    </source>
</evidence>
<accession>A0A9Q1HU33</accession>
<evidence type="ECO:0000313" key="3">
    <source>
        <dbReference type="Proteomes" id="UP001152803"/>
    </source>
</evidence>
<evidence type="ECO:0000313" key="2">
    <source>
        <dbReference type="EMBL" id="KAJ8262884.1"/>
    </source>
</evidence>
<dbReference type="OrthoDB" id="8985970at2759"/>
<organism evidence="2 3">
    <name type="scientific">Conger conger</name>
    <name type="common">Conger eel</name>
    <name type="synonym">Muraena conger</name>
    <dbReference type="NCBI Taxonomy" id="82655"/>
    <lineage>
        <taxon>Eukaryota</taxon>
        <taxon>Metazoa</taxon>
        <taxon>Chordata</taxon>
        <taxon>Craniata</taxon>
        <taxon>Vertebrata</taxon>
        <taxon>Euteleostomi</taxon>
        <taxon>Actinopterygii</taxon>
        <taxon>Neopterygii</taxon>
        <taxon>Teleostei</taxon>
        <taxon>Anguilliformes</taxon>
        <taxon>Congridae</taxon>
        <taxon>Conger</taxon>
    </lineage>
</organism>
<comment type="caution">
    <text evidence="2">The sequence shown here is derived from an EMBL/GenBank/DDBJ whole genome shotgun (WGS) entry which is preliminary data.</text>
</comment>
<feature type="region of interest" description="Disordered" evidence="1">
    <location>
        <begin position="1"/>
        <end position="30"/>
    </location>
</feature>